<evidence type="ECO:0000313" key="2">
    <source>
        <dbReference type="Proteomes" id="UP001176940"/>
    </source>
</evidence>
<sequence length="67" mass="7861">MIRHRLVLGNAVRELGKKTSLELHYVTLAEYHKVKHIPRGLRGSLRPTLFQDKRDYCLKFEGILNKC</sequence>
<dbReference type="EMBL" id="CAUEEQ010011394">
    <property type="protein sequence ID" value="CAJ0935589.1"/>
    <property type="molecule type" value="Genomic_DNA"/>
</dbReference>
<protein>
    <submittedName>
        <fullName evidence="1">Uncharacterized protein</fullName>
    </submittedName>
</protein>
<evidence type="ECO:0000313" key="1">
    <source>
        <dbReference type="EMBL" id="CAJ0935589.1"/>
    </source>
</evidence>
<gene>
    <name evidence="1" type="ORF">RIMI_LOCUS6365921</name>
</gene>
<accession>A0ABN9L801</accession>
<proteinExistence type="predicted"/>
<reference evidence="1" key="1">
    <citation type="submission" date="2023-07" db="EMBL/GenBank/DDBJ databases">
        <authorList>
            <person name="Stuckert A."/>
        </authorList>
    </citation>
    <scope>NUCLEOTIDE SEQUENCE</scope>
</reference>
<organism evidence="1 2">
    <name type="scientific">Ranitomeya imitator</name>
    <name type="common">mimic poison frog</name>
    <dbReference type="NCBI Taxonomy" id="111125"/>
    <lineage>
        <taxon>Eukaryota</taxon>
        <taxon>Metazoa</taxon>
        <taxon>Chordata</taxon>
        <taxon>Craniata</taxon>
        <taxon>Vertebrata</taxon>
        <taxon>Euteleostomi</taxon>
        <taxon>Amphibia</taxon>
        <taxon>Batrachia</taxon>
        <taxon>Anura</taxon>
        <taxon>Neobatrachia</taxon>
        <taxon>Hyloidea</taxon>
        <taxon>Dendrobatidae</taxon>
        <taxon>Dendrobatinae</taxon>
        <taxon>Ranitomeya</taxon>
    </lineage>
</organism>
<comment type="caution">
    <text evidence="1">The sequence shown here is derived from an EMBL/GenBank/DDBJ whole genome shotgun (WGS) entry which is preliminary data.</text>
</comment>
<dbReference type="Proteomes" id="UP001176940">
    <property type="component" value="Unassembled WGS sequence"/>
</dbReference>
<keyword evidence="2" id="KW-1185">Reference proteome</keyword>
<name>A0ABN9L801_9NEOB</name>